<evidence type="ECO:0000259" key="1">
    <source>
        <dbReference type="Pfam" id="PF12146"/>
    </source>
</evidence>
<dbReference type="RefSeq" id="WP_040734577.1">
    <property type="nucleotide sequence ID" value="NZ_QJKF01000013.1"/>
</dbReference>
<proteinExistence type="predicted"/>
<evidence type="ECO:0000313" key="3">
    <source>
        <dbReference type="Proteomes" id="UP000247569"/>
    </source>
</evidence>
<dbReference type="InterPro" id="IPR022742">
    <property type="entry name" value="Hydrolase_4"/>
</dbReference>
<dbReference type="Gene3D" id="3.40.50.1820">
    <property type="entry name" value="alpha/beta hydrolase"/>
    <property type="match status" value="1"/>
</dbReference>
<keyword evidence="3" id="KW-1185">Reference proteome</keyword>
<accession>A0A318JS69</accession>
<organism evidence="2 3">
    <name type="scientific">Nocardia tenerifensis</name>
    <dbReference type="NCBI Taxonomy" id="228006"/>
    <lineage>
        <taxon>Bacteria</taxon>
        <taxon>Bacillati</taxon>
        <taxon>Actinomycetota</taxon>
        <taxon>Actinomycetes</taxon>
        <taxon>Mycobacteriales</taxon>
        <taxon>Nocardiaceae</taxon>
        <taxon>Nocardia</taxon>
    </lineage>
</organism>
<dbReference type="AlphaFoldDB" id="A0A318JS69"/>
<dbReference type="GO" id="GO:0052689">
    <property type="term" value="F:carboxylic ester hydrolase activity"/>
    <property type="evidence" value="ECO:0007669"/>
    <property type="project" value="TreeGrafter"/>
</dbReference>
<dbReference type="InterPro" id="IPR053145">
    <property type="entry name" value="AB_hydrolase_Est10"/>
</dbReference>
<gene>
    <name evidence="2" type="ORF">DFR70_113157</name>
</gene>
<comment type="caution">
    <text evidence="2">The sequence shown here is derived from an EMBL/GenBank/DDBJ whole genome shotgun (WGS) entry which is preliminary data.</text>
</comment>
<dbReference type="OrthoDB" id="128799at2"/>
<dbReference type="InterPro" id="IPR029058">
    <property type="entry name" value="AB_hydrolase_fold"/>
</dbReference>
<feature type="domain" description="Serine aminopeptidase S33" evidence="1">
    <location>
        <begin position="28"/>
        <end position="144"/>
    </location>
</feature>
<evidence type="ECO:0000313" key="2">
    <source>
        <dbReference type="EMBL" id="PXX58822.1"/>
    </source>
</evidence>
<reference evidence="2 3" key="1">
    <citation type="submission" date="2018-05" db="EMBL/GenBank/DDBJ databases">
        <title>Genomic Encyclopedia of Type Strains, Phase IV (KMG-IV): sequencing the most valuable type-strain genomes for metagenomic binning, comparative biology and taxonomic classification.</title>
        <authorList>
            <person name="Goeker M."/>
        </authorList>
    </citation>
    <scope>NUCLEOTIDE SEQUENCE [LARGE SCALE GENOMIC DNA]</scope>
    <source>
        <strain evidence="2 3">DSM 44704</strain>
    </source>
</reference>
<dbReference type="PANTHER" id="PTHR43265:SF1">
    <property type="entry name" value="ESTERASE ESTD"/>
    <property type="match status" value="1"/>
</dbReference>
<sequence length="278" mass="30156">MVPTSTITRVRTLDGLHLAATLVTPDQPPTRAVVLVHGGGVTREEGGFFTRLAEGLAEAGIASLRFDLRGHGDSEGSQAELTLATILNDIRVSLAYLREATGATELSVCGASFAGGICAYYAAKRPDDLSRLVLLNPQVDYKKRTIDTRDYWTNDVISDERAQELNETGAIQFKADLQHGRPFLNEVFWFRPLDVLGEITAPTLIIHGNADTLVPIEGSREAATNFTSPVEFVEIDGSQHGFAVHDDPQYLNPKSQEYQAEVIGIVSAWLTTGSTSGQ</sequence>
<protein>
    <recommendedName>
        <fullName evidence="1">Serine aminopeptidase S33 domain-containing protein</fullName>
    </recommendedName>
</protein>
<name>A0A318JS69_9NOCA</name>
<dbReference type="EMBL" id="QJKF01000013">
    <property type="protein sequence ID" value="PXX58822.1"/>
    <property type="molecule type" value="Genomic_DNA"/>
</dbReference>
<dbReference type="PANTHER" id="PTHR43265">
    <property type="entry name" value="ESTERASE ESTD"/>
    <property type="match status" value="1"/>
</dbReference>
<dbReference type="SUPFAM" id="SSF53474">
    <property type="entry name" value="alpha/beta-Hydrolases"/>
    <property type="match status" value="1"/>
</dbReference>
<dbReference type="Pfam" id="PF12146">
    <property type="entry name" value="Hydrolase_4"/>
    <property type="match status" value="1"/>
</dbReference>
<dbReference type="Proteomes" id="UP000247569">
    <property type="component" value="Unassembled WGS sequence"/>
</dbReference>